<dbReference type="AlphaFoldDB" id="A0A3B1CTM7"/>
<dbReference type="Gene3D" id="3.40.190.10">
    <property type="entry name" value="Periplasmic binding protein-like II"/>
    <property type="match status" value="1"/>
</dbReference>
<name>A0A3B1CTM7_9ZZZZ</name>
<accession>A0A3B1CTM7</accession>
<sequence length="162" mass="17541">MNTHNRLIGLALAAIGAPLLLIALQVAPAYPDSNKKLVIVVNKNNTVDELSANELRNIFLGKMSFWPNGASVKMCDLTEPAVDDESSSRAVLARRFLHKELTTLKIYWIKMIFSGKGRPPSSVGSADEVIRFVSSHEGGIGYVEPQYVTGEVKTIKITGSGG</sequence>
<protein>
    <recommendedName>
        <fullName evidence="2">PBP domain-containing protein</fullName>
    </recommendedName>
</protein>
<evidence type="ECO:0000313" key="1">
    <source>
        <dbReference type="EMBL" id="VAX20037.1"/>
    </source>
</evidence>
<evidence type="ECO:0008006" key="2">
    <source>
        <dbReference type="Google" id="ProtNLM"/>
    </source>
</evidence>
<gene>
    <name evidence="1" type="ORF">MNBD_NITROSPINAE02-1389</name>
</gene>
<dbReference type="SUPFAM" id="SSF53850">
    <property type="entry name" value="Periplasmic binding protein-like II"/>
    <property type="match status" value="1"/>
</dbReference>
<organism evidence="1">
    <name type="scientific">hydrothermal vent metagenome</name>
    <dbReference type="NCBI Taxonomy" id="652676"/>
    <lineage>
        <taxon>unclassified sequences</taxon>
        <taxon>metagenomes</taxon>
        <taxon>ecological metagenomes</taxon>
    </lineage>
</organism>
<dbReference type="EMBL" id="UOGE01000050">
    <property type="protein sequence ID" value="VAX20037.1"/>
    <property type="molecule type" value="Genomic_DNA"/>
</dbReference>
<reference evidence="1" key="1">
    <citation type="submission" date="2018-06" db="EMBL/GenBank/DDBJ databases">
        <authorList>
            <person name="Zhirakovskaya E."/>
        </authorList>
    </citation>
    <scope>NUCLEOTIDE SEQUENCE</scope>
</reference>
<proteinExistence type="predicted"/>